<dbReference type="EMBL" id="JBBPBN010000001">
    <property type="protein sequence ID" value="KAK9047149.1"/>
    <property type="molecule type" value="Genomic_DNA"/>
</dbReference>
<dbReference type="PANTHER" id="PTHR34779:SF10">
    <property type="entry name" value="SYRINGOLIDE-INDUCED PROTEIN 14-1-1"/>
    <property type="match status" value="1"/>
</dbReference>
<keyword evidence="3" id="KW-1185">Reference proteome</keyword>
<evidence type="ECO:0000313" key="3">
    <source>
        <dbReference type="Proteomes" id="UP001396334"/>
    </source>
</evidence>
<organism evidence="2 3">
    <name type="scientific">Hibiscus sabdariffa</name>
    <name type="common">roselle</name>
    <dbReference type="NCBI Taxonomy" id="183260"/>
    <lineage>
        <taxon>Eukaryota</taxon>
        <taxon>Viridiplantae</taxon>
        <taxon>Streptophyta</taxon>
        <taxon>Embryophyta</taxon>
        <taxon>Tracheophyta</taxon>
        <taxon>Spermatophyta</taxon>
        <taxon>Magnoliopsida</taxon>
        <taxon>eudicotyledons</taxon>
        <taxon>Gunneridae</taxon>
        <taxon>Pentapetalae</taxon>
        <taxon>rosids</taxon>
        <taxon>malvids</taxon>
        <taxon>Malvales</taxon>
        <taxon>Malvaceae</taxon>
        <taxon>Malvoideae</taxon>
        <taxon>Hibiscus</taxon>
    </lineage>
</organism>
<feature type="compositionally biased region" description="Basic residues" evidence="1">
    <location>
        <begin position="80"/>
        <end position="93"/>
    </location>
</feature>
<feature type="region of interest" description="Disordered" evidence="1">
    <location>
        <begin position="164"/>
        <end position="191"/>
    </location>
</feature>
<proteinExistence type="predicted"/>
<dbReference type="Proteomes" id="UP001396334">
    <property type="component" value="Unassembled WGS sequence"/>
</dbReference>
<feature type="compositionally biased region" description="Basic and acidic residues" evidence="1">
    <location>
        <begin position="164"/>
        <end position="179"/>
    </location>
</feature>
<comment type="caution">
    <text evidence="2">The sequence shown here is derived from an EMBL/GenBank/DDBJ whole genome shotgun (WGS) entry which is preliminary data.</text>
</comment>
<name>A0ABR2UCI3_9ROSI</name>
<feature type="region of interest" description="Disordered" evidence="1">
    <location>
        <begin position="58"/>
        <end position="129"/>
    </location>
</feature>
<feature type="compositionally biased region" description="Acidic residues" evidence="1">
    <location>
        <begin position="180"/>
        <end position="190"/>
    </location>
</feature>
<dbReference type="InterPro" id="IPR038796">
    <property type="entry name" value="At1g76070-like"/>
</dbReference>
<accession>A0ABR2UCI3</accession>
<evidence type="ECO:0000313" key="2">
    <source>
        <dbReference type="EMBL" id="KAK9047149.1"/>
    </source>
</evidence>
<evidence type="ECO:0008006" key="4">
    <source>
        <dbReference type="Google" id="ProtNLM"/>
    </source>
</evidence>
<protein>
    <recommendedName>
        <fullName evidence="4">Syringolide-induced protein 14-1-1</fullName>
    </recommendedName>
</protein>
<feature type="compositionally biased region" description="Basic and acidic residues" evidence="1">
    <location>
        <begin position="108"/>
        <end position="122"/>
    </location>
</feature>
<gene>
    <name evidence="2" type="ORF">V6N11_053004</name>
</gene>
<sequence>MKKEAKPRNLILKFLPKAVASVGFQNPPFSPSRDKRSAGKGLLPCPFVSIIPEEARRKSKSEAFETQEPTSPKVSCIGQIKHKKKIKKAKRNLKAVSEWTHKYSSPTEVKKEEASSNKKDLGDDNDSAPSLCQVKRFVSGRDGLTSFDWRAQIAVPLEADRHRHEHGYSDKEGREHRDLEDEEDDEEEEIVPFSCAMTVGAEGLALQPRKEINIWKRRTTNPPTPLQLKSF</sequence>
<evidence type="ECO:0000256" key="1">
    <source>
        <dbReference type="SAM" id="MobiDB-lite"/>
    </source>
</evidence>
<dbReference type="PANTHER" id="PTHR34779">
    <property type="entry name" value="OS09G0542900 PROTEIN"/>
    <property type="match status" value="1"/>
</dbReference>
<reference evidence="2 3" key="1">
    <citation type="journal article" date="2024" name="G3 (Bethesda)">
        <title>Genome assembly of Hibiscus sabdariffa L. provides insights into metabolisms of medicinal natural products.</title>
        <authorList>
            <person name="Kim T."/>
        </authorList>
    </citation>
    <scope>NUCLEOTIDE SEQUENCE [LARGE SCALE GENOMIC DNA]</scope>
    <source>
        <strain evidence="2">TK-2024</strain>
        <tissue evidence="2">Old leaves</tissue>
    </source>
</reference>